<dbReference type="GO" id="GO:0016020">
    <property type="term" value="C:membrane"/>
    <property type="evidence" value="ECO:0007669"/>
    <property type="project" value="UniProtKB-UniRule"/>
</dbReference>
<comment type="similarity">
    <text evidence="2 6">Belongs to the battenin family.</text>
</comment>
<dbReference type="PANTHER" id="PTHR10981">
    <property type="entry name" value="BATTENIN"/>
    <property type="match status" value="1"/>
</dbReference>
<dbReference type="Proteomes" id="UP000001542">
    <property type="component" value="Unassembled WGS sequence"/>
</dbReference>
<dbReference type="InParanoid" id="A2EJK1"/>
<dbReference type="InterPro" id="IPR036259">
    <property type="entry name" value="MFS_trans_sf"/>
</dbReference>
<feature type="transmembrane region" description="Helical" evidence="6">
    <location>
        <begin position="317"/>
        <end position="339"/>
    </location>
</feature>
<dbReference type="InterPro" id="IPR003492">
    <property type="entry name" value="Battenin_disease_Cln3"/>
</dbReference>
<dbReference type="VEuPathDB" id="TrichDB:TVAGG3_0617440"/>
<accession>A2EJK1</accession>
<dbReference type="PRINTS" id="PR01315">
    <property type="entry name" value="BATTENIN"/>
</dbReference>
<dbReference type="EMBL" id="DS113406">
    <property type="protein sequence ID" value="EAY07171.1"/>
    <property type="molecule type" value="Genomic_DNA"/>
</dbReference>
<dbReference type="PANTHER" id="PTHR10981:SF7">
    <property type="entry name" value="BATTENIN"/>
    <property type="match status" value="1"/>
</dbReference>
<dbReference type="SUPFAM" id="SSF103473">
    <property type="entry name" value="MFS general substrate transporter"/>
    <property type="match status" value="1"/>
</dbReference>
<evidence type="ECO:0000313" key="7">
    <source>
        <dbReference type="EMBL" id="EAY07171.1"/>
    </source>
</evidence>
<feature type="transmembrane region" description="Helical" evidence="6">
    <location>
        <begin position="46"/>
        <end position="67"/>
    </location>
</feature>
<dbReference type="OrthoDB" id="5965864at2759"/>
<evidence type="ECO:0000256" key="5">
    <source>
        <dbReference type="ARBA" id="ARBA00023136"/>
    </source>
</evidence>
<feature type="transmembrane region" description="Helical" evidence="6">
    <location>
        <begin position="290"/>
        <end position="311"/>
    </location>
</feature>
<dbReference type="Pfam" id="PF02487">
    <property type="entry name" value="CLN3"/>
    <property type="match status" value="1"/>
</dbReference>
<name>A2EJK1_TRIV3</name>
<dbReference type="eggNOG" id="KOG3880">
    <property type="taxonomic scope" value="Eukaryota"/>
</dbReference>
<dbReference type="GO" id="GO:0012505">
    <property type="term" value="C:endomembrane system"/>
    <property type="evidence" value="ECO:0007669"/>
    <property type="project" value="UniProtKB-SubCell"/>
</dbReference>
<feature type="transmembrane region" description="Helical" evidence="6">
    <location>
        <begin position="14"/>
        <end position="34"/>
    </location>
</feature>
<dbReference type="KEGG" id="tva:4765057"/>
<dbReference type="FunCoup" id="A2EJK1">
    <property type="interactions" value="89"/>
</dbReference>
<sequence>METQDRPATCLEKVAMTFVGTVNNLFFLIVMSSAQRIVEHYNEKGAVPAVDMACTFCGLFAGSVNTLFSALNFTYDFRFFTNASLMAIGLIGCAYAPKFWTCLISILFVGFSCNFGESVTLGYLAYINKSSLMKFWGIGTGTAGILGSLFSILVISFKFDYKYSFLSLLPLVAIYFCSYFFILREKKKGNEQLNSTALLSQQETEPTHPDEKVKVWSWSYLRKIIYYIITCDTVYFAQYVIASAFYDCAHTQEFQKTHKYFFPLLLLVQHVAVLLFASTLTFFEFPHLTYMALFQMFNFCIWLSQAMLHWMTTWSEFLFVFLVGAMGGLSYANTFNMILKDKNLTQKESELGTNITALTETISVLIATGFGQIAEKTFLKPYVPQ</sequence>
<feature type="transmembrane region" description="Helical" evidence="6">
    <location>
        <begin position="103"/>
        <end position="126"/>
    </location>
</feature>
<dbReference type="OMA" id="WLCNWQV"/>
<feature type="transmembrane region" description="Helical" evidence="6">
    <location>
        <begin position="224"/>
        <end position="241"/>
    </location>
</feature>
<evidence type="ECO:0000256" key="4">
    <source>
        <dbReference type="ARBA" id="ARBA00022989"/>
    </source>
</evidence>
<feature type="transmembrane region" description="Helical" evidence="6">
    <location>
        <begin position="261"/>
        <end position="283"/>
    </location>
</feature>
<gene>
    <name evidence="7" type="ORF">TVAG_197840</name>
</gene>
<reference evidence="7" key="2">
    <citation type="journal article" date="2007" name="Science">
        <title>Draft genome sequence of the sexually transmitted pathogen Trichomonas vaginalis.</title>
        <authorList>
            <person name="Carlton J.M."/>
            <person name="Hirt R.P."/>
            <person name="Silva J.C."/>
            <person name="Delcher A.L."/>
            <person name="Schatz M."/>
            <person name="Zhao Q."/>
            <person name="Wortman J.R."/>
            <person name="Bidwell S.L."/>
            <person name="Alsmark U.C.M."/>
            <person name="Besteiro S."/>
            <person name="Sicheritz-Ponten T."/>
            <person name="Noel C.J."/>
            <person name="Dacks J.B."/>
            <person name="Foster P.G."/>
            <person name="Simillion C."/>
            <person name="Van de Peer Y."/>
            <person name="Miranda-Saavedra D."/>
            <person name="Barton G.J."/>
            <person name="Westrop G.D."/>
            <person name="Mueller S."/>
            <person name="Dessi D."/>
            <person name="Fiori P.L."/>
            <person name="Ren Q."/>
            <person name="Paulsen I."/>
            <person name="Zhang H."/>
            <person name="Bastida-Corcuera F.D."/>
            <person name="Simoes-Barbosa A."/>
            <person name="Brown M.T."/>
            <person name="Hayes R.D."/>
            <person name="Mukherjee M."/>
            <person name="Okumura C.Y."/>
            <person name="Schneider R."/>
            <person name="Smith A.J."/>
            <person name="Vanacova S."/>
            <person name="Villalvazo M."/>
            <person name="Haas B.J."/>
            <person name="Pertea M."/>
            <person name="Feldblyum T.V."/>
            <person name="Utterback T.R."/>
            <person name="Shu C.L."/>
            <person name="Osoegawa K."/>
            <person name="de Jong P.J."/>
            <person name="Hrdy I."/>
            <person name="Horvathova L."/>
            <person name="Zubacova Z."/>
            <person name="Dolezal P."/>
            <person name="Malik S.B."/>
            <person name="Logsdon J.M. Jr."/>
            <person name="Henze K."/>
            <person name="Gupta A."/>
            <person name="Wang C.C."/>
            <person name="Dunne R.L."/>
            <person name="Upcroft J.A."/>
            <person name="Upcroft P."/>
            <person name="White O."/>
            <person name="Salzberg S.L."/>
            <person name="Tang P."/>
            <person name="Chiu C.-H."/>
            <person name="Lee Y.-S."/>
            <person name="Embley T.M."/>
            <person name="Coombs G.H."/>
            <person name="Mottram J.C."/>
            <person name="Tachezy J."/>
            <person name="Fraser-Liggett C.M."/>
            <person name="Johnson P.J."/>
        </authorList>
    </citation>
    <scope>NUCLEOTIDE SEQUENCE [LARGE SCALE GENOMIC DNA]</scope>
    <source>
        <strain evidence="7">G3</strain>
    </source>
</reference>
<reference evidence="7" key="1">
    <citation type="submission" date="2006-10" db="EMBL/GenBank/DDBJ databases">
        <authorList>
            <person name="Amadeo P."/>
            <person name="Zhao Q."/>
            <person name="Wortman J."/>
            <person name="Fraser-Liggett C."/>
            <person name="Carlton J."/>
        </authorList>
    </citation>
    <scope>NUCLEOTIDE SEQUENCE</scope>
    <source>
        <strain evidence="7">G3</strain>
    </source>
</reference>
<feature type="transmembrane region" description="Helical" evidence="6">
    <location>
        <begin position="163"/>
        <end position="183"/>
    </location>
</feature>
<organism evidence="7 8">
    <name type="scientific">Trichomonas vaginalis (strain ATCC PRA-98 / G3)</name>
    <dbReference type="NCBI Taxonomy" id="412133"/>
    <lineage>
        <taxon>Eukaryota</taxon>
        <taxon>Metamonada</taxon>
        <taxon>Parabasalia</taxon>
        <taxon>Trichomonadida</taxon>
        <taxon>Trichomonadidae</taxon>
        <taxon>Trichomonas</taxon>
    </lineage>
</organism>
<protein>
    <submittedName>
        <fullName evidence="7">CLN3 protein</fullName>
    </submittedName>
</protein>
<feature type="transmembrane region" description="Helical" evidence="6">
    <location>
        <begin position="135"/>
        <end position="157"/>
    </location>
</feature>
<comment type="subcellular location">
    <subcellularLocation>
        <location evidence="1">Endomembrane system</location>
        <topology evidence="1">Multi-pass membrane protein</topology>
    </subcellularLocation>
</comment>
<keyword evidence="8" id="KW-1185">Reference proteome</keyword>
<evidence type="ECO:0000256" key="1">
    <source>
        <dbReference type="ARBA" id="ARBA00004127"/>
    </source>
</evidence>
<keyword evidence="5 6" id="KW-0472">Membrane</keyword>
<dbReference type="STRING" id="5722.A2EJK1"/>
<keyword evidence="4 6" id="KW-1133">Transmembrane helix</keyword>
<proteinExistence type="inferred from homology"/>
<evidence type="ECO:0000256" key="2">
    <source>
        <dbReference type="ARBA" id="ARBA00007467"/>
    </source>
</evidence>
<dbReference type="GO" id="GO:0005773">
    <property type="term" value="C:vacuole"/>
    <property type="evidence" value="ECO:0007669"/>
    <property type="project" value="UniProtKB-ARBA"/>
</dbReference>
<dbReference type="VEuPathDB" id="TrichDB:TVAG_197840"/>
<dbReference type="RefSeq" id="XP_001319394.1">
    <property type="nucleotide sequence ID" value="XM_001319359.1"/>
</dbReference>
<evidence type="ECO:0000313" key="8">
    <source>
        <dbReference type="Proteomes" id="UP000001542"/>
    </source>
</evidence>
<dbReference type="AlphaFoldDB" id="A2EJK1"/>
<keyword evidence="3 6" id="KW-0812">Transmembrane</keyword>
<evidence type="ECO:0000256" key="3">
    <source>
        <dbReference type="ARBA" id="ARBA00022692"/>
    </source>
</evidence>
<feature type="transmembrane region" description="Helical" evidence="6">
    <location>
        <begin position="79"/>
        <end position="97"/>
    </location>
</feature>
<evidence type="ECO:0000256" key="6">
    <source>
        <dbReference type="RuleBase" id="RU361113"/>
    </source>
</evidence>